<evidence type="ECO:0000313" key="1">
    <source>
        <dbReference type="EMBL" id="KAK3197916.1"/>
    </source>
</evidence>
<dbReference type="EMBL" id="JANJYJ010000007">
    <property type="protein sequence ID" value="KAK3197916.1"/>
    <property type="molecule type" value="Genomic_DNA"/>
</dbReference>
<name>A0AAE0A0Y9_9ROSI</name>
<dbReference type="AlphaFoldDB" id="A0AAE0A0Y9"/>
<accession>A0AAE0A0Y9</accession>
<proteinExistence type="predicted"/>
<reference evidence="1" key="1">
    <citation type="journal article" date="2023" name="Plant J.">
        <title>Genome sequences and population genomics provide insights into the demographic history, inbreeding, and mutation load of two 'living fossil' tree species of Dipteronia.</title>
        <authorList>
            <person name="Feng Y."/>
            <person name="Comes H.P."/>
            <person name="Chen J."/>
            <person name="Zhu S."/>
            <person name="Lu R."/>
            <person name="Zhang X."/>
            <person name="Li P."/>
            <person name="Qiu J."/>
            <person name="Olsen K.M."/>
            <person name="Qiu Y."/>
        </authorList>
    </citation>
    <scope>NUCLEOTIDE SEQUENCE</scope>
    <source>
        <strain evidence="1">NBL</strain>
    </source>
</reference>
<comment type="caution">
    <text evidence="1">The sequence shown here is derived from an EMBL/GenBank/DDBJ whole genome shotgun (WGS) entry which is preliminary data.</text>
</comment>
<keyword evidence="2" id="KW-1185">Reference proteome</keyword>
<dbReference type="Proteomes" id="UP001281410">
    <property type="component" value="Unassembled WGS sequence"/>
</dbReference>
<evidence type="ECO:0000313" key="2">
    <source>
        <dbReference type="Proteomes" id="UP001281410"/>
    </source>
</evidence>
<evidence type="ECO:0008006" key="3">
    <source>
        <dbReference type="Google" id="ProtNLM"/>
    </source>
</evidence>
<sequence>MLFLPSPTCAIGRFQGLHCAEVLRGLAVCFLKEALEAVCMILWGIWQDRNEVVHKRKSRLAVSLVEGVLNLLKGFQDARSALQAAHVAAKAPTSSRAGTLKLNTDASVKLGVPLCGVGTVIRDDKGWIEPTVSKPLVGNFSPETGELIALRDGLLLATSLKLKISCGARFV</sequence>
<organism evidence="1 2">
    <name type="scientific">Dipteronia sinensis</name>
    <dbReference type="NCBI Taxonomy" id="43782"/>
    <lineage>
        <taxon>Eukaryota</taxon>
        <taxon>Viridiplantae</taxon>
        <taxon>Streptophyta</taxon>
        <taxon>Embryophyta</taxon>
        <taxon>Tracheophyta</taxon>
        <taxon>Spermatophyta</taxon>
        <taxon>Magnoliopsida</taxon>
        <taxon>eudicotyledons</taxon>
        <taxon>Gunneridae</taxon>
        <taxon>Pentapetalae</taxon>
        <taxon>rosids</taxon>
        <taxon>malvids</taxon>
        <taxon>Sapindales</taxon>
        <taxon>Sapindaceae</taxon>
        <taxon>Hippocastanoideae</taxon>
        <taxon>Acereae</taxon>
        <taxon>Dipteronia</taxon>
    </lineage>
</organism>
<protein>
    <recommendedName>
        <fullName evidence="3">RNase H type-1 domain-containing protein</fullName>
    </recommendedName>
</protein>
<gene>
    <name evidence="1" type="ORF">Dsin_021331</name>
</gene>